<dbReference type="GO" id="GO:0051604">
    <property type="term" value="P:protein maturation"/>
    <property type="evidence" value="ECO:0007669"/>
    <property type="project" value="TreeGrafter"/>
</dbReference>
<dbReference type="InterPro" id="IPR010918">
    <property type="entry name" value="PurM-like_C_dom"/>
</dbReference>
<organism evidence="2">
    <name type="scientific">marine sediment metagenome</name>
    <dbReference type="NCBI Taxonomy" id="412755"/>
    <lineage>
        <taxon>unclassified sequences</taxon>
        <taxon>metagenomes</taxon>
        <taxon>ecological metagenomes</taxon>
    </lineage>
</organism>
<evidence type="ECO:0000259" key="1">
    <source>
        <dbReference type="Pfam" id="PF02769"/>
    </source>
</evidence>
<dbReference type="Gene3D" id="3.90.650.10">
    <property type="entry name" value="PurM-like C-terminal domain"/>
    <property type="match status" value="1"/>
</dbReference>
<feature type="non-terminal residue" evidence="2">
    <location>
        <position position="1"/>
    </location>
</feature>
<sequence length="219" mass="23429">ISLVGGHTEMTPDLPRPMVAGFMIGELLGKKLLSAGGLQAGDRIILTKGIAIEGTALIARDRQKELAGEFSQSFLSRAKRFLHRPGLNVGAEATIALYAGAHAMHDPTEGGLLNGLWEMAQASRLSLHIDADHIRVYPQTRALCRRFGLDPLGLLASGALLIGCGPRAVKKLCQELDDADIIFSVIGSAKEGSPGVHFTDGRAVKRAVTDEILKVFRED</sequence>
<dbReference type="SUPFAM" id="SSF56042">
    <property type="entry name" value="PurM C-terminal domain-like"/>
    <property type="match status" value="1"/>
</dbReference>
<proteinExistence type="predicted"/>
<protein>
    <recommendedName>
        <fullName evidence="1">PurM-like C-terminal domain-containing protein</fullName>
    </recommendedName>
</protein>
<dbReference type="PANTHER" id="PTHR30303">
    <property type="entry name" value="HYDROGENASE ISOENZYMES FORMATION PROTEIN HYPE"/>
    <property type="match status" value="1"/>
</dbReference>
<evidence type="ECO:0000313" key="2">
    <source>
        <dbReference type="EMBL" id="GAH74719.1"/>
    </source>
</evidence>
<dbReference type="EMBL" id="BARU01030129">
    <property type="protein sequence ID" value="GAH74719.1"/>
    <property type="molecule type" value="Genomic_DNA"/>
</dbReference>
<gene>
    <name evidence="2" type="ORF">S03H2_47856</name>
</gene>
<accession>X1J8L4</accession>
<dbReference type="PANTHER" id="PTHR30303:SF4">
    <property type="entry name" value="HYDROGENASE EXPRESSION_FORMATION PROTEIN HYPE"/>
    <property type="match status" value="1"/>
</dbReference>
<reference evidence="2" key="1">
    <citation type="journal article" date="2014" name="Front. Microbiol.">
        <title>High frequency of phylogenetically diverse reductive dehalogenase-homologous genes in deep subseafloor sedimentary metagenomes.</title>
        <authorList>
            <person name="Kawai M."/>
            <person name="Futagami T."/>
            <person name="Toyoda A."/>
            <person name="Takaki Y."/>
            <person name="Nishi S."/>
            <person name="Hori S."/>
            <person name="Arai W."/>
            <person name="Tsubouchi T."/>
            <person name="Morono Y."/>
            <person name="Uchiyama I."/>
            <person name="Ito T."/>
            <person name="Fujiyama A."/>
            <person name="Inagaki F."/>
            <person name="Takami H."/>
        </authorList>
    </citation>
    <scope>NUCLEOTIDE SEQUENCE</scope>
    <source>
        <strain evidence="2">Expedition CK06-06</strain>
    </source>
</reference>
<comment type="caution">
    <text evidence="2">The sequence shown here is derived from an EMBL/GenBank/DDBJ whole genome shotgun (WGS) entry which is preliminary data.</text>
</comment>
<name>X1J8L4_9ZZZZ</name>
<dbReference type="InterPro" id="IPR036676">
    <property type="entry name" value="PurM-like_C_sf"/>
</dbReference>
<dbReference type="AlphaFoldDB" id="X1J8L4"/>
<feature type="domain" description="PurM-like C-terminal" evidence="1">
    <location>
        <begin position="39"/>
        <end position="193"/>
    </location>
</feature>
<dbReference type="Pfam" id="PF02769">
    <property type="entry name" value="AIRS_C"/>
    <property type="match status" value="1"/>
</dbReference>
<dbReference type="InterPro" id="IPR011854">
    <property type="entry name" value="HypE"/>
</dbReference>